<feature type="non-terminal residue" evidence="1">
    <location>
        <position position="1"/>
    </location>
</feature>
<dbReference type="InterPro" id="IPR001356">
    <property type="entry name" value="HD"/>
</dbReference>
<dbReference type="Gene3D" id="1.10.10.60">
    <property type="entry name" value="Homeodomain-like"/>
    <property type="match status" value="1"/>
</dbReference>
<evidence type="ECO:0000313" key="1">
    <source>
        <dbReference type="EMBL" id="MEQ2164961.1"/>
    </source>
</evidence>
<comment type="caution">
    <text evidence="1">The sequence shown here is derived from an EMBL/GenBank/DDBJ whole genome shotgun (WGS) entry which is preliminary data.</text>
</comment>
<organism evidence="1 2">
    <name type="scientific">Goodea atripinnis</name>
    <dbReference type="NCBI Taxonomy" id="208336"/>
    <lineage>
        <taxon>Eukaryota</taxon>
        <taxon>Metazoa</taxon>
        <taxon>Chordata</taxon>
        <taxon>Craniata</taxon>
        <taxon>Vertebrata</taxon>
        <taxon>Euteleostomi</taxon>
        <taxon>Actinopterygii</taxon>
        <taxon>Neopterygii</taxon>
        <taxon>Teleostei</taxon>
        <taxon>Neoteleostei</taxon>
        <taxon>Acanthomorphata</taxon>
        <taxon>Ovalentaria</taxon>
        <taxon>Atherinomorphae</taxon>
        <taxon>Cyprinodontiformes</taxon>
        <taxon>Goodeidae</taxon>
        <taxon>Goodea</taxon>
    </lineage>
</organism>
<proteinExistence type="predicted"/>
<name>A0ABV0N0Q1_9TELE</name>
<keyword evidence="2" id="KW-1185">Reference proteome</keyword>
<dbReference type="SUPFAM" id="SSF46689">
    <property type="entry name" value="Homeodomain-like"/>
    <property type="match status" value="1"/>
</dbReference>
<reference evidence="1 2" key="1">
    <citation type="submission" date="2021-06" db="EMBL/GenBank/DDBJ databases">
        <authorList>
            <person name="Palmer J.M."/>
        </authorList>
    </citation>
    <scope>NUCLEOTIDE SEQUENCE [LARGE SCALE GENOMIC DNA]</scope>
    <source>
        <strain evidence="1 2">GA_2019</strain>
        <tissue evidence="1">Muscle</tissue>
    </source>
</reference>
<dbReference type="EMBL" id="JAHRIO010020758">
    <property type="protein sequence ID" value="MEQ2164961.1"/>
    <property type="molecule type" value="Genomic_DNA"/>
</dbReference>
<dbReference type="PANTHER" id="PTHR14618:SF5">
    <property type="entry name" value="HOMEOBOX-CONTAINING PROTEIN 1"/>
    <property type="match status" value="1"/>
</dbReference>
<accession>A0ABV0N0Q1</accession>
<gene>
    <name evidence="1" type="ORF">GOODEAATRI_012133</name>
</gene>
<dbReference type="Proteomes" id="UP001476798">
    <property type="component" value="Unassembled WGS sequence"/>
</dbReference>
<dbReference type="PANTHER" id="PTHR14618">
    <property type="entry name" value="HOMEODOX-CONTAINING PROTEIN 1 HMBOX1"/>
    <property type="match status" value="1"/>
</dbReference>
<dbReference type="InterPro" id="IPR009057">
    <property type="entry name" value="Homeodomain-like_sf"/>
</dbReference>
<dbReference type="CDD" id="cd00086">
    <property type="entry name" value="homeodomain"/>
    <property type="match status" value="1"/>
</dbReference>
<sequence>ATLSMRSLVKEEPDWRTGIIASDRVGIVGGPLRLRRGSRFTWRKECQSIMESFFMENQYPDEGKREEIANACNSVIQKPGWKTFIFTQIISDLGFTRCISSLFISSHGRQSRRSRHFTIYYQASENKSKHGFD</sequence>
<evidence type="ECO:0000313" key="2">
    <source>
        <dbReference type="Proteomes" id="UP001476798"/>
    </source>
</evidence>
<protein>
    <submittedName>
        <fullName evidence="1">Uncharacterized protein</fullName>
    </submittedName>
</protein>
<dbReference type="InterPro" id="IPR040363">
    <property type="entry name" value="HMBOX1"/>
</dbReference>